<protein>
    <submittedName>
        <fullName evidence="2">ACT domain protein</fullName>
    </submittedName>
</protein>
<dbReference type="HOGENOM" id="CLU_136790_2_1_10"/>
<dbReference type="PANTHER" id="PTHR40099">
    <property type="entry name" value="ACETOLACTATE SYNTHASE, SMALL SUBUNIT"/>
    <property type="match status" value="1"/>
</dbReference>
<dbReference type="AlphaFoldDB" id="G5SU56"/>
<dbReference type="PANTHER" id="PTHR40099:SF1">
    <property type="entry name" value="ACETOLACTATE SYNTHASE, SMALL SUBUNIT"/>
    <property type="match status" value="1"/>
</dbReference>
<dbReference type="OrthoDB" id="9790662at2"/>
<dbReference type="EMBL" id="AFFY01000045">
    <property type="protein sequence ID" value="EHG99299.1"/>
    <property type="molecule type" value="Genomic_DNA"/>
</dbReference>
<dbReference type="InterPro" id="IPR045865">
    <property type="entry name" value="ACT-like_dom_sf"/>
</dbReference>
<evidence type="ECO:0000259" key="1">
    <source>
        <dbReference type="Pfam" id="PF19571"/>
    </source>
</evidence>
<dbReference type="InterPro" id="IPR045739">
    <property type="entry name" value="ACT_dom_pair"/>
</dbReference>
<feature type="domain" description="ACT" evidence="1">
    <location>
        <begin position="4"/>
        <end position="144"/>
    </location>
</feature>
<name>G5SU56_9BACT</name>
<dbReference type="SUPFAM" id="SSF55021">
    <property type="entry name" value="ACT-like"/>
    <property type="match status" value="2"/>
</dbReference>
<reference evidence="2 3" key="1">
    <citation type="submission" date="2011-03" db="EMBL/GenBank/DDBJ databases">
        <authorList>
            <person name="Weinstock G."/>
            <person name="Sodergren E."/>
            <person name="Clifton S."/>
            <person name="Fulton L."/>
            <person name="Fulton B."/>
            <person name="Courtney L."/>
            <person name="Fronick C."/>
            <person name="Harrison M."/>
            <person name="Strong C."/>
            <person name="Farmer C."/>
            <person name="Delahaunty K."/>
            <person name="Markovic C."/>
            <person name="Hall O."/>
            <person name="Minx P."/>
            <person name="Tomlinson C."/>
            <person name="Mitreva M."/>
            <person name="Hou S."/>
            <person name="Chen J."/>
            <person name="Wollam A."/>
            <person name="Pepin K.H."/>
            <person name="Johnson M."/>
            <person name="Bhonagiri V."/>
            <person name="Zhang X."/>
            <person name="Suruliraj S."/>
            <person name="Warren W."/>
            <person name="Chinwalla A."/>
            <person name="Mardis E.R."/>
            <person name="Wilson R.K."/>
        </authorList>
    </citation>
    <scope>NUCLEOTIDE SEQUENCE [LARGE SCALE GENOMIC DNA]</scope>
    <source>
        <strain evidence="2 3">YIT 11840</strain>
    </source>
</reference>
<sequence length="145" mass="15837">MKNMTVHQISIFVENKSGTLLRVLDLFKEAGVQLIASTISDTVEYGIYRIICSEPTRAYEVLRAAGISASMSEVFAITLDNRPGRAADAVRVITGEGIGISYLYSFLLGGKGILVFRTDDAVRTEEVIRVHQLGVLDDEALMALV</sequence>
<proteinExistence type="predicted"/>
<dbReference type="Pfam" id="PF19571">
    <property type="entry name" value="ACT_8"/>
    <property type="match status" value="1"/>
</dbReference>
<comment type="caution">
    <text evidence="2">The sequence shown here is derived from an EMBL/GenBank/DDBJ whole genome shotgun (WGS) entry which is preliminary data.</text>
</comment>
<dbReference type="STRING" id="762968.HMPREF9441_02911"/>
<keyword evidence="3" id="KW-1185">Reference proteome</keyword>
<evidence type="ECO:0000313" key="3">
    <source>
        <dbReference type="Proteomes" id="UP000003598"/>
    </source>
</evidence>
<dbReference type="PATRIC" id="fig|762968.3.peg.2590"/>
<gene>
    <name evidence="2" type="ORF">HMPREF9441_02911</name>
</gene>
<dbReference type="eggNOG" id="COG4747">
    <property type="taxonomic scope" value="Bacteria"/>
</dbReference>
<evidence type="ECO:0000313" key="2">
    <source>
        <dbReference type="EMBL" id="EHG99299.1"/>
    </source>
</evidence>
<organism evidence="2 3">
    <name type="scientific">Paraprevotella clara YIT 11840</name>
    <dbReference type="NCBI Taxonomy" id="762968"/>
    <lineage>
        <taxon>Bacteria</taxon>
        <taxon>Pseudomonadati</taxon>
        <taxon>Bacteroidota</taxon>
        <taxon>Bacteroidia</taxon>
        <taxon>Bacteroidales</taxon>
        <taxon>Prevotellaceae</taxon>
        <taxon>Paraprevotella</taxon>
    </lineage>
</organism>
<dbReference type="Gene3D" id="3.30.2130.10">
    <property type="entry name" value="VC0802-like"/>
    <property type="match status" value="1"/>
</dbReference>
<accession>G5SU56</accession>
<dbReference type="Proteomes" id="UP000003598">
    <property type="component" value="Unassembled WGS sequence"/>
</dbReference>